<proteinExistence type="inferred from homology"/>
<dbReference type="RefSeq" id="WP_083350479.1">
    <property type="nucleotide sequence ID" value="NZ_FNSD01000001.1"/>
</dbReference>
<evidence type="ECO:0000256" key="1">
    <source>
        <dbReference type="ARBA" id="ARBA00006889"/>
    </source>
</evidence>
<evidence type="ECO:0000313" key="5">
    <source>
        <dbReference type="Proteomes" id="UP000182409"/>
    </source>
</evidence>
<dbReference type="Pfam" id="PF08212">
    <property type="entry name" value="Lipocalin_2"/>
    <property type="match status" value="1"/>
</dbReference>
<accession>A0A1H4NLW7</accession>
<feature type="domain" description="Lipocalin/cytosolic fatty-acid binding" evidence="3">
    <location>
        <begin position="30"/>
        <end position="169"/>
    </location>
</feature>
<protein>
    <submittedName>
        <fullName evidence="4">Apolipoprotein D and lipocalin family protein</fullName>
    </submittedName>
</protein>
<keyword evidence="4" id="KW-0449">Lipoprotein</keyword>
<feature type="chain" id="PRO_5013433394" evidence="2">
    <location>
        <begin position="21"/>
        <end position="173"/>
    </location>
</feature>
<dbReference type="SUPFAM" id="SSF50814">
    <property type="entry name" value="Lipocalins"/>
    <property type="match status" value="1"/>
</dbReference>
<feature type="signal peptide" evidence="2">
    <location>
        <begin position="1"/>
        <end position="20"/>
    </location>
</feature>
<dbReference type="Proteomes" id="UP000182409">
    <property type="component" value="Unassembled WGS sequence"/>
</dbReference>
<evidence type="ECO:0000313" key="4">
    <source>
        <dbReference type="EMBL" id="SEB95848.1"/>
    </source>
</evidence>
<gene>
    <name evidence="4" type="ORF">SAMN05443244_2283</name>
</gene>
<dbReference type="AlphaFoldDB" id="A0A1H4NLW7"/>
<name>A0A1H4NLW7_9BACT</name>
<dbReference type="PIRSF" id="PIRSF036893">
    <property type="entry name" value="Lipocalin_ApoD"/>
    <property type="match status" value="1"/>
</dbReference>
<dbReference type="PANTHER" id="PTHR10612:SF34">
    <property type="entry name" value="APOLIPOPROTEIN D"/>
    <property type="match status" value="1"/>
</dbReference>
<dbReference type="InterPro" id="IPR022272">
    <property type="entry name" value="Lipocalin_CS"/>
</dbReference>
<dbReference type="InterPro" id="IPR022271">
    <property type="entry name" value="Lipocalin_ApoD"/>
</dbReference>
<dbReference type="OrthoDB" id="9793905at2"/>
<dbReference type="GO" id="GO:0006950">
    <property type="term" value="P:response to stress"/>
    <property type="evidence" value="ECO:0007669"/>
    <property type="project" value="UniProtKB-ARBA"/>
</dbReference>
<dbReference type="InterPro" id="IPR047202">
    <property type="entry name" value="Lipocalin_Blc-like_dom"/>
</dbReference>
<reference evidence="4 5" key="1">
    <citation type="submission" date="2016-10" db="EMBL/GenBank/DDBJ databases">
        <authorList>
            <person name="de Groot N.N."/>
        </authorList>
    </citation>
    <scope>NUCLEOTIDE SEQUENCE [LARGE SCALE GENOMIC DNA]</scope>
    <source>
        <strain evidence="4 5">AB35.6</strain>
    </source>
</reference>
<evidence type="ECO:0000256" key="2">
    <source>
        <dbReference type="PIRNR" id="PIRNR036893"/>
    </source>
</evidence>
<dbReference type="CDD" id="cd19438">
    <property type="entry name" value="lipocalin_Blc-like"/>
    <property type="match status" value="1"/>
</dbReference>
<organism evidence="4 5">
    <name type="scientific">Terriglobus roseus</name>
    <dbReference type="NCBI Taxonomy" id="392734"/>
    <lineage>
        <taxon>Bacteria</taxon>
        <taxon>Pseudomonadati</taxon>
        <taxon>Acidobacteriota</taxon>
        <taxon>Terriglobia</taxon>
        <taxon>Terriglobales</taxon>
        <taxon>Acidobacteriaceae</taxon>
        <taxon>Terriglobus</taxon>
    </lineage>
</organism>
<sequence>MKLLRSFAALAIALSTSGRAQTPLRTVDRVDLQRYLGRWYEIARIPNRFEKKCVRDVTAEYAMSGTEISVRNACTQADGSIKIAKGKAKVVDRTTGAKLKVTFFWPFYGDYWVIGLDPQYRWAIVGEPSRKYGWILSRTPALPADTLRTIHRQLEASGYRPSDLIYPPQTASH</sequence>
<dbReference type="InterPro" id="IPR000566">
    <property type="entry name" value="Lipocln_cytosolic_FA-bd_dom"/>
</dbReference>
<dbReference type="PRINTS" id="PR01171">
    <property type="entry name" value="BCTLIPOCALIN"/>
</dbReference>
<dbReference type="EMBL" id="FNSD01000001">
    <property type="protein sequence ID" value="SEB95848.1"/>
    <property type="molecule type" value="Genomic_DNA"/>
</dbReference>
<comment type="similarity">
    <text evidence="1 2">Belongs to the calycin superfamily. Lipocalin family.</text>
</comment>
<dbReference type="InterPro" id="IPR012674">
    <property type="entry name" value="Calycin"/>
</dbReference>
<evidence type="ECO:0000259" key="3">
    <source>
        <dbReference type="Pfam" id="PF08212"/>
    </source>
</evidence>
<dbReference type="PROSITE" id="PS00213">
    <property type="entry name" value="LIPOCALIN"/>
    <property type="match status" value="1"/>
</dbReference>
<dbReference type="PANTHER" id="PTHR10612">
    <property type="entry name" value="APOLIPOPROTEIN D"/>
    <property type="match status" value="1"/>
</dbReference>
<keyword evidence="2" id="KW-0732">Signal</keyword>
<dbReference type="InterPro" id="IPR002446">
    <property type="entry name" value="Lipocalin_bac"/>
</dbReference>
<dbReference type="Gene3D" id="2.40.128.20">
    <property type="match status" value="1"/>
</dbReference>